<evidence type="ECO:0008006" key="3">
    <source>
        <dbReference type="Google" id="ProtNLM"/>
    </source>
</evidence>
<accession>A0A9W9KDR4</accession>
<dbReference type="InterPro" id="IPR038765">
    <property type="entry name" value="Papain-like_cys_pep_sf"/>
</dbReference>
<dbReference type="OrthoDB" id="10260017at2759"/>
<dbReference type="SUPFAM" id="SSF54001">
    <property type="entry name" value="Cysteine proteinases"/>
    <property type="match status" value="1"/>
</dbReference>
<organism evidence="1 2">
    <name type="scientific">Penicillium alfredii</name>
    <dbReference type="NCBI Taxonomy" id="1506179"/>
    <lineage>
        <taxon>Eukaryota</taxon>
        <taxon>Fungi</taxon>
        <taxon>Dikarya</taxon>
        <taxon>Ascomycota</taxon>
        <taxon>Pezizomycotina</taxon>
        <taxon>Eurotiomycetes</taxon>
        <taxon>Eurotiomycetidae</taxon>
        <taxon>Eurotiales</taxon>
        <taxon>Aspergillaceae</taxon>
        <taxon>Penicillium</taxon>
    </lineage>
</organism>
<evidence type="ECO:0000313" key="2">
    <source>
        <dbReference type="Proteomes" id="UP001141434"/>
    </source>
</evidence>
<keyword evidence="2" id="KW-1185">Reference proteome</keyword>
<name>A0A9W9KDR4_9EURO</name>
<dbReference type="GeneID" id="81393269"/>
<reference evidence="1" key="1">
    <citation type="submission" date="2022-11" db="EMBL/GenBank/DDBJ databases">
        <authorList>
            <person name="Petersen C."/>
        </authorList>
    </citation>
    <scope>NUCLEOTIDE SEQUENCE</scope>
    <source>
        <strain evidence="1">IBT 34128</strain>
    </source>
</reference>
<dbReference type="RefSeq" id="XP_056512128.1">
    <property type="nucleotide sequence ID" value="XM_056654101.1"/>
</dbReference>
<dbReference type="Proteomes" id="UP001141434">
    <property type="component" value="Unassembled WGS sequence"/>
</dbReference>
<dbReference type="InterPro" id="IPR053710">
    <property type="entry name" value="Arylamine_NAT_domain_sf"/>
</dbReference>
<dbReference type="EMBL" id="JAPMSZ010000005">
    <property type="protein sequence ID" value="KAJ5101297.1"/>
    <property type="molecule type" value="Genomic_DNA"/>
</dbReference>
<dbReference type="AlphaFoldDB" id="A0A9W9KDR4"/>
<proteinExistence type="predicted"/>
<sequence>MEPAIQSSAYSPQEVRLIHYVMRKQSRPEQKVWIYQYRNGAEKPWNSFYSFAELEFFQEDFEVMNRVRSWDARHKNDVWVVKFLRNGETNGLPLTDAEMKALTETQTRTDGVCVVGKIMLVNNVVKLNMSGRTRMIDAFETEERRMEALRRWFSIVL</sequence>
<protein>
    <recommendedName>
        <fullName evidence="3">Arylamine N-acetyltransferase</fullName>
    </recommendedName>
</protein>
<evidence type="ECO:0000313" key="1">
    <source>
        <dbReference type="EMBL" id="KAJ5101297.1"/>
    </source>
</evidence>
<reference evidence="1" key="2">
    <citation type="journal article" date="2023" name="IMA Fungus">
        <title>Comparative genomic study of the Penicillium genus elucidates a diverse pangenome and 15 lateral gene transfer events.</title>
        <authorList>
            <person name="Petersen C."/>
            <person name="Sorensen T."/>
            <person name="Nielsen M.R."/>
            <person name="Sondergaard T.E."/>
            <person name="Sorensen J.L."/>
            <person name="Fitzpatrick D.A."/>
            <person name="Frisvad J.C."/>
            <person name="Nielsen K.L."/>
        </authorList>
    </citation>
    <scope>NUCLEOTIDE SEQUENCE</scope>
    <source>
        <strain evidence="1">IBT 34128</strain>
    </source>
</reference>
<gene>
    <name evidence="1" type="ORF">NUU61_003519</name>
</gene>
<dbReference type="Gene3D" id="3.30.2140.20">
    <property type="match status" value="1"/>
</dbReference>
<comment type="caution">
    <text evidence="1">The sequence shown here is derived from an EMBL/GenBank/DDBJ whole genome shotgun (WGS) entry which is preliminary data.</text>
</comment>